<dbReference type="Gene3D" id="3.80.30.30">
    <property type="match status" value="1"/>
</dbReference>
<dbReference type="InterPro" id="IPR058240">
    <property type="entry name" value="rSAM_sf"/>
</dbReference>
<accession>A0A1M6Z0E5</accession>
<dbReference type="PANTHER" id="PTHR43432:SF3">
    <property type="entry name" value="SLR0285 PROTEIN"/>
    <property type="match status" value="1"/>
</dbReference>
<dbReference type="GO" id="GO:0051536">
    <property type="term" value="F:iron-sulfur cluster binding"/>
    <property type="evidence" value="ECO:0007669"/>
    <property type="project" value="UniProtKB-KW"/>
</dbReference>
<dbReference type="PANTHER" id="PTHR43432">
    <property type="entry name" value="SLR0285 PROTEIN"/>
    <property type="match status" value="1"/>
</dbReference>
<dbReference type="GO" id="GO:0046872">
    <property type="term" value="F:metal ion binding"/>
    <property type="evidence" value="ECO:0007669"/>
    <property type="project" value="UniProtKB-KW"/>
</dbReference>
<dbReference type="RefSeq" id="WP_027454042.1">
    <property type="nucleotide sequence ID" value="NZ_FRBD01000037.1"/>
</dbReference>
<dbReference type="Proteomes" id="UP000184130">
    <property type="component" value="Unassembled WGS sequence"/>
</dbReference>
<dbReference type="NCBIfam" id="TIGR04470">
    <property type="entry name" value="rSAM_mob_pairB"/>
    <property type="match status" value="1"/>
</dbReference>
<dbReference type="EMBL" id="FRBD01000037">
    <property type="protein sequence ID" value="SHL24014.1"/>
    <property type="molecule type" value="Genomic_DNA"/>
</dbReference>
<proteinExistence type="predicted"/>
<dbReference type="Pfam" id="PF04055">
    <property type="entry name" value="Radical_SAM"/>
    <property type="match status" value="1"/>
</dbReference>
<dbReference type="GeneID" id="72478789"/>
<evidence type="ECO:0000256" key="1">
    <source>
        <dbReference type="ARBA" id="ARBA00022723"/>
    </source>
</evidence>
<evidence type="ECO:0000313" key="5">
    <source>
        <dbReference type="EMBL" id="SHL24014.1"/>
    </source>
</evidence>
<dbReference type="SUPFAM" id="SSF102114">
    <property type="entry name" value="Radical SAM enzymes"/>
    <property type="match status" value="1"/>
</dbReference>
<gene>
    <name evidence="5" type="ORF">SAMN05216463_1373</name>
</gene>
<dbReference type="InterPro" id="IPR007197">
    <property type="entry name" value="rSAM"/>
</dbReference>
<dbReference type="InterPro" id="IPR031012">
    <property type="entry name" value="rSAM_mob_pairB"/>
</dbReference>
<keyword evidence="1" id="KW-0479">Metal-binding</keyword>
<dbReference type="OrthoDB" id="9785699at2"/>
<evidence type="ECO:0000259" key="4">
    <source>
        <dbReference type="PROSITE" id="PS51918"/>
    </source>
</evidence>
<dbReference type="AlphaFoldDB" id="A0A1M6Z0E5"/>
<evidence type="ECO:0000313" key="6">
    <source>
        <dbReference type="Proteomes" id="UP000184130"/>
    </source>
</evidence>
<organism evidence="5 6">
    <name type="scientific">Xylanibacter ruminicola</name>
    <name type="common">Prevotella ruminicola</name>
    <dbReference type="NCBI Taxonomy" id="839"/>
    <lineage>
        <taxon>Bacteria</taxon>
        <taxon>Pseudomonadati</taxon>
        <taxon>Bacteroidota</taxon>
        <taxon>Bacteroidia</taxon>
        <taxon>Bacteroidales</taxon>
        <taxon>Prevotellaceae</taxon>
        <taxon>Xylanibacter</taxon>
    </lineage>
</organism>
<name>A0A1M6Z0E5_XYLRU</name>
<evidence type="ECO:0000256" key="2">
    <source>
        <dbReference type="ARBA" id="ARBA00023004"/>
    </source>
</evidence>
<dbReference type="CDD" id="cd01335">
    <property type="entry name" value="Radical_SAM"/>
    <property type="match status" value="1"/>
</dbReference>
<reference evidence="5 6" key="1">
    <citation type="submission" date="2016-11" db="EMBL/GenBank/DDBJ databases">
        <authorList>
            <person name="Jaros S."/>
            <person name="Januszkiewicz K."/>
            <person name="Wedrychowicz H."/>
        </authorList>
    </citation>
    <scope>NUCLEOTIDE SEQUENCE [LARGE SCALE GENOMIC DNA]</scope>
    <source>
        <strain evidence="5 6">KHT3</strain>
    </source>
</reference>
<dbReference type="SFLD" id="SFLDS00029">
    <property type="entry name" value="Radical_SAM"/>
    <property type="match status" value="1"/>
</dbReference>
<dbReference type="GO" id="GO:0003824">
    <property type="term" value="F:catalytic activity"/>
    <property type="evidence" value="ECO:0007669"/>
    <property type="project" value="InterPro"/>
</dbReference>
<dbReference type="PROSITE" id="PS51918">
    <property type="entry name" value="RADICAL_SAM"/>
    <property type="match status" value="1"/>
</dbReference>
<feature type="domain" description="Radical SAM core" evidence="4">
    <location>
        <begin position="16"/>
        <end position="251"/>
    </location>
</feature>
<protein>
    <submittedName>
        <fullName evidence="5">Radical SAM mobile pair protein B</fullName>
    </submittedName>
</protein>
<sequence>MIINDKQVQSVMTKSSLPVGGYSVNPYVGCTHACKYCYASFMKRFTGHTEPWGTFLDVKYWPAITNPHKYDGERIVIGSVTDGYNEQEAEYKRTRALLEQLQGADCEIIVTTKSDLVLRDLDLLKTFKRVTVSWSVNTLDEQFKEAMDDAPSIERRLAAMKQVYESGIRTVCFVSPIFPGITDVFAIIERVKDYSDLVWLENLNLRGQFKPTIMQYIREEHPDLLPLYDDIYKRKRRDYWQTLALQVEAYTKEHQMPYVINDLPYGRSEYGHPVVVNYFYHEEIRLTR</sequence>
<dbReference type="InterPro" id="IPR040086">
    <property type="entry name" value="MJ0683-like"/>
</dbReference>
<dbReference type="SFLD" id="SFLDG01084">
    <property type="entry name" value="Uncharacterised_Radical_SAM_Su"/>
    <property type="match status" value="1"/>
</dbReference>
<keyword evidence="2" id="KW-0408">Iron</keyword>
<evidence type="ECO:0000256" key="3">
    <source>
        <dbReference type="ARBA" id="ARBA00023014"/>
    </source>
</evidence>
<keyword evidence="3" id="KW-0411">Iron-sulfur</keyword>